<reference evidence="2 3" key="1">
    <citation type="submission" date="2016-03" db="EMBL/GenBank/DDBJ databases">
        <authorList>
            <consortium name="Pathogen Informatics"/>
        </authorList>
    </citation>
    <scope>NUCLEOTIDE SEQUENCE [LARGE SCALE GENOMIC DNA]</scope>
    <source>
        <strain evidence="3">e1527</strain>
    </source>
</reference>
<comment type="caution">
    <text evidence="2">The sequence shown here is derived from an EMBL/GenBank/DDBJ whole genome shotgun (WGS) entry which is preliminary data.</text>
</comment>
<keyword evidence="1" id="KW-0812">Transmembrane</keyword>
<keyword evidence="1" id="KW-1133">Transmembrane helix</keyword>
<keyword evidence="1" id="KW-0472">Membrane</keyword>
<dbReference type="AlphaFoldDB" id="A0A822WX71"/>
<sequence length="83" mass="9556">MIKRLLLAFVPVVLFLLVSTTILSLSLMDIKYTFETVLIGTGLDYLVDETYSMVWLFYGSSNIAFVVIYIISLMVFKRVSKKY</sequence>
<accession>A0A822WX71</accession>
<feature type="transmembrane region" description="Helical" evidence="1">
    <location>
        <begin position="55"/>
        <end position="76"/>
    </location>
</feature>
<dbReference type="RefSeq" id="WP_049137239.1">
    <property type="nucleotide sequence ID" value="NZ_CP039452.1"/>
</dbReference>
<evidence type="ECO:0000313" key="2">
    <source>
        <dbReference type="EMBL" id="CZY15354.1"/>
    </source>
</evidence>
<dbReference type="EMBL" id="FJZI01000018">
    <property type="protein sequence ID" value="CZY15354.1"/>
    <property type="molecule type" value="Genomic_DNA"/>
</dbReference>
<evidence type="ECO:0000256" key="1">
    <source>
        <dbReference type="SAM" id="Phobius"/>
    </source>
</evidence>
<name>A0A822WX71_9ENTR</name>
<proteinExistence type="predicted"/>
<gene>
    <name evidence="2" type="ORF">SAMEA2273372_04382</name>
</gene>
<organism evidence="2 3">
    <name type="scientific">Enterobacter bugandensis</name>
    <dbReference type="NCBI Taxonomy" id="881260"/>
    <lineage>
        <taxon>Bacteria</taxon>
        <taxon>Pseudomonadati</taxon>
        <taxon>Pseudomonadota</taxon>
        <taxon>Gammaproteobacteria</taxon>
        <taxon>Enterobacterales</taxon>
        <taxon>Enterobacteriaceae</taxon>
        <taxon>Enterobacter</taxon>
    </lineage>
</organism>
<protein>
    <submittedName>
        <fullName evidence="2">Uncharacterized protein</fullName>
    </submittedName>
</protein>
<dbReference type="Proteomes" id="UP000076063">
    <property type="component" value="Unassembled WGS sequence"/>
</dbReference>
<evidence type="ECO:0000313" key="3">
    <source>
        <dbReference type="Proteomes" id="UP000076063"/>
    </source>
</evidence>